<dbReference type="InterPro" id="IPR042301">
    <property type="entry name" value="GH115_sf"/>
</dbReference>
<evidence type="ECO:0000313" key="4">
    <source>
        <dbReference type="EMBL" id="GAF04037.1"/>
    </source>
</evidence>
<dbReference type="InterPro" id="IPR041437">
    <property type="entry name" value="GH115_C"/>
</dbReference>
<dbReference type="OrthoDB" id="8727830at2"/>
<dbReference type="Gene3D" id="1.20.58.2150">
    <property type="match status" value="1"/>
</dbReference>
<evidence type="ECO:0000256" key="1">
    <source>
        <dbReference type="ARBA" id="ARBA00022801"/>
    </source>
</evidence>
<dbReference type="STRING" id="869213.GCA_000517085_01341"/>
<evidence type="ECO:0000256" key="2">
    <source>
        <dbReference type="SAM" id="SignalP"/>
    </source>
</evidence>
<comment type="caution">
    <text evidence="4">The sequence shown here is derived from an EMBL/GenBank/DDBJ whole genome shotgun (WGS) entry which is preliminary data.</text>
</comment>
<dbReference type="InterPro" id="IPR031924">
    <property type="entry name" value="GH115"/>
</dbReference>
<dbReference type="PANTHER" id="PTHR37842">
    <property type="match status" value="1"/>
</dbReference>
<gene>
    <name evidence="4" type="ORF">JCM21142_72730</name>
</gene>
<dbReference type="AlphaFoldDB" id="W7Y704"/>
<dbReference type="Proteomes" id="UP000019402">
    <property type="component" value="Unassembled WGS sequence"/>
</dbReference>
<dbReference type="Gene3D" id="2.60.120.1620">
    <property type="match status" value="1"/>
</dbReference>
<dbReference type="GO" id="GO:0016787">
    <property type="term" value="F:hydrolase activity"/>
    <property type="evidence" value="ECO:0007669"/>
    <property type="project" value="UniProtKB-KW"/>
</dbReference>
<dbReference type="eggNOG" id="ENOG502Z7KK">
    <property type="taxonomic scope" value="Bacteria"/>
</dbReference>
<name>W7Y704_9BACT</name>
<accession>W7Y704</accession>
<dbReference type="InterPro" id="IPR029018">
    <property type="entry name" value="Hex-like_dom2"/>
</dbReference>
<evidence type="ECO:0000259" key="3">
    <source>
        <dbReference type="Pfam" id="PF17829"/>
    </source>
</evidence>
<keyword evidence="1" id="KW-0378">Hydrolase</keyword>
<dbReference type="RefSeq" id="WP_027471194.1">
    <property type="nucleotide sequence ID" value="NZ_BAMD01000036.1"/>
</dbReference>
<evidence type="ECO:0000313" key="5">
    <source>
        <dbReference type="Proteomes" id="UP000019402"/>
    </source>
</evidence>
<dbReference type="EMBL" id="BAMD01000036">
    <property type="protein sequence ID" value="GAF04037.1"/>
    <property type="molecule type" value="Genomic_DNA"/>
</dbReference>
<keyword evidence="2" id="KW-0732">Signal</keyword>
<protein>
    <recommendedName>
        <fullName evidence="3">Gylcosyl hydrolase 115 C-terminal domain-containing protein</fullName>
    </recommendedName>
</protein>
<dbReference type="Gene3D" id="3.20.20.520">
    <property type="entry name" value="Glycosyl hydrolase family 115"/>
    <property type="match status" value="1"/>
</dbReference>
<keyword evidence="5" id="KW-1185">Reference proteome</keyword>
<proteinExistence type="predicted"/>
<reference evidence="4 5" key="1">
    <citation type="journal article" date="2014" name="Genome Announc.">
        <title>Draft Genome Sequence of Cytophaga fermentans JCM 21142T, a Facultative Anaerobe Isolated from Marine Mud.</title>
        <authorList>
            <person name="Starns D."/>
            <person name="Oshima K."/>
            <person name="Suda W."/>
            <person name="Iino T."/>
            <person name="Yuki M."/>
            <person name="Inoue J."/>
            <person name="Kitamura K."/>
            <person name="Iida T."/>
            <person name="Darby A."/>
            <person name="Hattori M."/>
            <person name="Ohkuma M."/>
        </authorList>
    </citation>
    <scope>NUCLEOTIDE SEQUENCE [LARGE SCALE GENOMIC DNA]</scope>
    <source>
        <strain evidence="4 5">JCM 21142</strain>
    </source>
</reference>
<dbReference type="Pfam" id="PF15979">
    <property type="entry name" value="Glyco_hydro_115"/>
    <property type="match status" value="1"/>
</dbReference>
<feature type="chain" id="PRO_5004904166" description="Gylcosyl hydrolase 115 C-terminal domain-containing protein" evidence="2">
    <location>
        <begin position="20"/>
        <end position="964"/>
    </location>
</feature>
<dbReference type="GO" id="GO:0005975">
    <property type="term" value="P:carbohydrate metabolic process"/>
    <property type="evidence" value="ECO:0007669"/>
    <property type="project" value="UniProtKB-ARBA"/>
</dbReference>
<organism evidence="4 5">
    <name type="scientific">Saccharicrinis fermentans DSM 9555 = JCM 21142</name>
    <dbReference type="NCBI Taxonomy" id="869213"/>
    <lineage>
        <taxon>Bacteria</taxon>
        <taxon>Pseudomonadati</taxon>
        <taxon>Bacteroidota</taxon>
        <taxon>Bacteroidia</taxon>
        <taxon>Marinilabiliales</taxon>
        <taxon>Marinilabiliaceae</taxon>
        <taxon>Saccharicrinis</taxon>
    </lineage>
</organism>
<dbReference type="Pfam" id="PF17829">
    <property type="entry name" value="GH115_C"/>
    <property type="match status" value="1"/>
</dbReference>
<sequence length="964" mass="111266">MKILLSVLFLIGLSNMIDAQNKNNYISEIEAEGYFPIRTARGASPLLVNSSDYAGVIRAFKDLQKDINRVSGSKPELYINDIAATKNVIIAGTLGKSDLIDRLVKNEEINVNELRGKWEKFIIKTVNNPFPGIESALVIAGSDKRGTIYGIYDISERIGVSPWHWWADVPVKKKDDIYVIPGTYTDGEPAVKYRGIFINDESPAFRNWAFEKFGGQNHQCYETIFELLLRNKANYLWPAMWLPTIFNEDDPLNPKMADEYGIVMSTSHHEPMMRAHKEWYKFDGGDWNYETNKKKLQEFWRGGIERMGDYESVVTVGMRGDGDDAMSEETAVDMLKQIITDQRNIIADVTGKPAEETPQVWAVYKEVQDYFDQGMRVDDDIIVLFCDDNWGNLRILPKKEDLDHAAGYGIYYHFDYVGAPVSYRWLNTTQIERVWEQMNLAYEHGVKDLWLVNVGDIKPMELPISFFLDYAWNPDAIQAEDLPEYYISWAEQQFDEKYAKEIAELLALYTKYNARRTPEMLSYKTYSVENYREAERIVRDYKTLLKKSSAIYHQLPENNRSAYYQLVQSPIELCANLNEMYVAAGMNRYYAQRGAGSANYYADKVKELFYKDAELTRNFHQKLENGKWNHMMSQTHIGYTSWTHPPLNTMPAVSYVQLKEQATLGYLLEYGKKPYWGWLGVEGDWGFSESLPTFDPMNNQSYYVDIINRGREMLVYSIKAKEKWIKLSKDNGKTLYNEKVYVSIDWDKAPKGNASGEILISSKECEYIVKVPISNHMSEVAGFIENNGVVAFDAVNFSKKKDSNEIHWTIVKNLGRTSSSLIVEPVHIERQVLSEKSPRVEYEFTVFEAGMYTVDAYLSPTQDFRKDDGLRFAISIDDEKPQIINMNQGEEKPDWQYADWWSQSVGNHIKIKSSKHSISKPGSHTLKIWMIDPGIVFQKFEIDRGRKKTSYLGAPQSKYIQVKN</sequence>
<feature type="signal peptide" evidence="2">
    <location>
        <begin position="1"/>
        <end position="19"/>
    </location>
</feature>
<dbReference type="Gene3D" id="3.30.379.10">
    <property type="entry name" value="Chitobiase/beta-hexosaminidase domain 2-like"/>
    <property type="match status" value="1"/>
</dbReference>
<dbReference type="SUPFAM" id="SSF55545">
    <property type="entry name" value="beta-N-acetylhexosaminidase-like domain"/>
    <property type="match status" value="1"/>
</dbReference>
<feature type="domain" description="Gylcosyl hydrolase 115 C-terminal" evidence="3">
    <location>
        <begin position="782"/>
        <end position="955"/>
    </location>
</feature>
<dbReference type="PANTHER" id="PTHR37842:SF2">
    <property type="entry name" value="GYLCOSYL HYDROLASE 115 C-TERMINAL DOMAIN-CONTAINING PROTEIN"/>
    <property type="match status" value="1"/>
</dbReference>